<comment type="subcellular location">
    <subcellularLocation>
        <location evidence="1">Cell membrane</location>
        <topology evidence="1">Multi-pass membrane protein</topology>
    </subcellularLocation>
</comment>
<dbReference type="Pfam" id="PF03739">
    <property type="entry name" value="LptF_LptG"/>
    <property type="match status" value="1"/>
</dbReference>
<comment type="caution">
    <text evidence="7">The sequence shown here is derived from an EMBL/GenBank/DDBJ whole genome shotgun (WGS) entry which is preliminary data.</text>
</comment>
<protein>
    <submittedName>
        <fullName evidence="7">LptF/LptG family permease</fullName>
    </submittedName>
</protein>
<sequence>MFFTKIDKQILFYYIKPFVATTVVMIFLFTIRFLVMHLSDVMGKNIGIATYFDIFTNFPLVSIPFVLPLATLIASILCFGKLTEHNELTAISASGVKRSRAVYYVFFFTLIITTIIIKFNTDLAPIANYKSFHTVLDIRSKIGINIKPKVFFNKIEGISIKSDKVWSQKGTSYLQNILLYQKEQNKNQNTITIARSGKITTSNNEEYLMIDLNNGISYVDSDDKSLKFTKTNFSLSKIILPLKNDIKFKNEEKIIISHAYTKNIAELYTGIHNANKEVKFYSYLLKNLPLDRYQNIERKYYLHSKANNSDSLNITCLDELVKALNNKDRKSVLKSLIERDKREHLNTIISFQLEIYQRYMFAISNLIFCLFGCSIGVFIKKGNIGYPILIGIAIYLLFYLFCEFFEKLSKNYIISPELGVFLPFFGMLCLWGIFELSIKIKSKN</sequence>
<feature type="transmembrane region" description="Helical" evidence="6">
    <location>
        <begin position="101"/>
        <end position="119"/>
    </location>
</feature>
<keyword evidence="8" id="KW-1185">Reference proteome</keyword>
<keyword evidence="5 6" id="KW-0472">Membrane</keyword>
<accession>A0ABV7Z2C0</accession>
<evidence type="ECO:0000256" key="2">
    <source>
        <dbReference type="ARBA" id="ARBA00022475"/>
    </source>
</evidence>
<dbReference type="PANTHER" id="PTHR33529:SF6">
    <property type="entry name" value="YJGP_YJGQ FAMILY PERMEASE"/>
    <property type="match status" value="1"/>
</dbReference>
<feature type="transmembrane region" description="Helical" evidence="6">
    <location>
        <begin position="384"/>
        <end position="401"/>
    </location>
</feature>
<dbReference type="InterPro" id="IPR005495">
    <property type="entry name" value="LptG/LptF_permease"/>
</dbReference>
<evidence type="ECO:0000313" key="7">
    <source>
        <dbReference type="EMBL" id="MFC3813311.1"/>
    </source>
</evidence>
<keyword evidence="4 6" id="KW-1133">Transmembrane helix</keyword>
<evidence type="ECO:0000256" key="6">
    <source>
        <dbReference type="SAM" id="Phobius"/>
    </source>
</evidence>
<evidence type="ECO:0000256" key="5">
    <source>
        <dbReference type="ARBA" id="ARBA00023136"/>
    </source>
</evidence>
<keyword evidence="2" id="KW-1003">Cell membrane</keyword>
<evidence type="ECO:0000313" key="8">
    <source>
        <dbReference type="Proteomes" id="UP001595616"/>
    </source>
</evidence>
<dbReference type="EMBL" id="JBHRYQ010000002">
    <property type="protein sequence ID" value="MFC3813311.1"/>
    <property type="molecule type" value="Genomic_DNA"/>
</dbReference>
<reference evidence="8" key="1">
    <citation type="journal article" date="2019" name="Int. J. Syst. Evol. Microbiol.">
        <title>The Global Catalogue of Microorganisms (GCM) 10K type strain sequencing project: providing services to taxonomists for standard genome sequencing and annotation.</title>
        <authorList>
            <consortium name="The Broad Institute Genomics Platform"/>
            <consortium name="The Broad Institute Genome Sequencing Center for Infectious Disease"/>
            <person name="Wu L."/>
            <person name="Ma J."/>
        </authorList>
    </citation>
    <scope>NUCLEOTIDE SEQUENCE [LARGE SCALE GENOMIC DNA]</scope>
    <source>
        <strain evidence="8">CECT 7956</strain>
    </source>
</reference>
<evidence type="ECO:0000256" key="1">
    <source>
        <dbReference type="ARBA" id="ARBA00004651"/>
    </source>
</evidence>
<dbReference type="PANTHER" id="PTHR33529">
    <property type="entry name" value="SLR0882 PROTEIN-RELATED"/>
    <property type="match status" value="1"/>
</dbReference>
<evidence type="ECO:0000256" key="4">
    <source>
        <dbReference type="ARBA" id="ARBA00022989"/>
    </source>
</evidence>
<keyword evidence="3 6" id="KW-0812">Transmembrane</keyword>
<feature type="transmembrane region" description="Helical" evidence="6">
    <location>
        <begin position="359"/>
        <end position="379"/>
    </location>
</feature>
<evidence type="ECO:0000256" key="3">
    <source>
        <dbReference type="ARBA" id="ARBA00022692"/>
    </source>
</evidence>
<feature type="transmembrane region" description="Helical" evidence="6">
    <location>
        <begin position="12"/>
        <end position="34"/>
    </location>
</feature>
<organism evidence="7 8">
    <name type="scientific">Lacihabitans lacunae</name>
    <dbReference type="NCBI Taxonomy" id="1028214"/>
    <lineage>
        <taxon>Bacteria</taxon>
        <taxon>Pseudomonadati</taxon>
        <taxon>Bacteroidota</taxon>
        <taxon>Cytophagia</taxon>
        <taxon>Cytophagales</taxon>
        <taxon>Leadbetterellaceae</taxon>
        <taxon>Lacihabitans</taxon>
    </lineage>
</organism>
<dbReference type="Proteomes" id="UP001595616">
    <property type="component" value="Unassembled WGS sequence"/>
</dbReference>
<feature type="transmembrane region" description="Helical" evidence="6">
    <location>
        <begin position="54"/>
        <end position="80"/>
    </location>
</feature>
<dbReference type="RefSeq" id="WP_379840298.1">
    <property type="nucleotide sequence ID" value="NZ_JBHRYQ010000002.1"/>
</dbReference>
<feature type="transmembrane region" description="Helical" evidence="6">
    <location>
        <begin position="413"/>
        <end position="434"/>
    </location>
</feature>
<proteinExistence type="predicted"/>
<name>A0ABV7Z2C0_9BACT</name>
<gene>
    <name evidence="7" type="ORF">ACFOOI_21785</name>
</gene>